<feature type="transmembrane region" description="Helical" evidence="5">
    <location>
        <begin position="88"/>
        <end position="107"/>
    </location>
</feature>
<dbReference type="InterPro" id="IPR010899">
    <property type="entry name" value="UPF0344"/>
</dbReference>
<evidence type="ECO:0000313" key="6">
    <source>
        <dbReference type="EMBL" id="MBP2242081.1"/>
    </source>
</evidence>
<evidence type="ECO:0000256" key="3">
    <source>
        <dbReference type="ARBA" id="ARBA00022989"/>
    </source>
</evidence>
<evidence type="ECO:0000256" key="1">
    <source>
        <dbReference type="ARBA" id="ARBA00022475"/>
    </source>
</evidence>
<comment type="caution">
    <text evidence="6">The sequence shown here is derived from an EMBL/GenBank/DDBJ whole genome shotgun (WGS) entry which is preliminary data.</text>
</comment>
<keyword evidence="4 5" id="KW-0472">Membrane</keyword>
<feature type="transmembrane region" description="Helical" evidence="5">
    <location>
        <begin position="34"/>
        <end position="55"/>
    </location>
</feature>
<feature type="transmembrane region" description="Helical" evidence="5">
    <location>
        <begin position="61"/>
        <end position="79"/>
    </location>
</feature>
<evidence type="ECO:0000256" key="5">
    <source>
        <dbReference type="SAM" id="Phobius"/>
    </source>
</evidence>
<protein>
    <submittedName>
        <fullName evidence="6">FtsH-binding integral membrane protein</fullName>
    </submittedName>
</protein>
<reference evidence="6 7" key="1">
    <citation type="submission" date="2021-03" db="EMBL/GenBank/DDBJ databases">
        <title>Genomic Encyclopedia of Type Strains, Phase IV (KMG-IV): sequencing the most valuable type-strain genomes for metagenomic binning, comparative biology and taxonomic classification.</title>
        <authorList>
            <person name="Goeker M."/>
        </authorList>
    </citation>
    <scope>NUCLEOTIDE SEQUENCE [LARGE SCALE GENOMIC DNA]</scope>
    <source>
        <strain evidence="6 7">DSM 26675</strain>
    </source>
</reference>
<proteinExistence type="predicted"/>
<organism evidence="6 7">
    <name type="scientific">Cytobacillus eiseniae</name>
    <dbReference type="NCBI Taxonomy" id="762947"/>
    <lineage>
        <taxon>Bacteria</taxon>
        <taxon>Bacillati</taxon>
        <taxon>Bacillota</taxon>
        <taxon>Bacilli</taxon>
        <taxon>Bacillales</taxon>
        <taxon>Bacillaceae</taxon>
        <taxon>Cytobacillus</taxon>
    </lineage>
</organism>
<name>A0ABS4RI56_9BACI</name>
<keyword evidence="2 5" id="KW-0812">Transmembrane</keyword>
<keyword evidence="7" id="KW-1185">Reference proteome</keyword>
<sequence>MTHAHLAIIILTIILFCVTLILQKKGRNITVLHMILRVFYLLIVLTGGLLFFSVFKVTILYILKALLGVAMVALFEMILVKNRDGKKVIGFLFLGLIVLIITVYLGLELPLGF</sequence>
<gene>
    <name evidence="6" type="ORF">J2Z40_002654</name>
</gene>
<evidence type="ECO:0000256" key="2">
    <source>
        <dbReference type="ARBA" id="ARBA00022692"/>
    </source>
</evidence>
<keyword evidence="3 5" id="KW-1133">Transmembrane helix</keyword>
<accession>A0ABS4RI56</accession>
<dbReference type="RefSeq" id="WP_066398624.1">
    <property type="nucleotide sequence ID" value="NZ_JAGIKZ010000015.1"/>
</dbReference>
<keyword evidence="1" id="KW-1003">Cell membrane</keyword>
<dbReference type="Proteomes" id="UP001519293">
    <property type="component" value="Unassembled WGS sequence"/>
</dbReference>
<dbReference type="EMBL" id="JAGIKZ010000015">
    <property type="protein sequence ID" value="MBP2242081.1"/>
    <property type="molecule type" value="Genomic_DNA"/>
</dbReference>
<dbReference type="Pfam" id="PF07457">
    <property type="entry name" value="DUF1516"/>
    <property type="match status" value="1"/>
</dbReference>
<evidence type="ECO:0000256" key="4">
    <source>
        <dbReference type="ARBA" id="ARBA00023136"/>
    </source>
</evidence>
<evidence type="ECO:0000313" key="7">
    <source>
        <dbReference type="Proteomes" id="UP001519293"/>
    </source>
</evidence>
<feature type="transmembrane region" description="Helical" evidence="5">
    <location>
        <begin position="6"/>
        <end position="22"/>
    </location>
</feature>